<evidence type="ECO:0000313" key="2">
    <source>
        <dbReference type="Proteomes" id="UP001190700"/>
    </source>
</evidence>
<name>A0AAE0GV50_9CHLO</name>
<protein>
    <submittedName>
        <fullName evidence="1">Uncharacterized protein</fullName>
    </submittedName>
</protein>
<comment type="caution">
    <text evidence="1">The sequence shown here is derived from an EMBL/GenBank/DDBJ whole genome shotgun (WGS) entry which is preliminary data.</text>
</comment>
<organism evidence="1 2">
    <name type="scientific">Cymbomonas tetramitiformis</name>
    <dbReference type="NCBI Taxonomy" id="36881"/>
    <lineage>
        <taxon>Eukaryota</taxon>
        <taxon>Viridiplantae</taxon>
        <taxon>Chlorophyta</taxon>
        <taxon>Pyramimonadophyceae</taxon>
        <taxon>Pyramimonadales</taxon>
        <taxon>Pyramimonadaceae</taxon>
        <taxon>Cymbomonas</taxon>
    </lineage>
</organism>
<dbReference type="PANTHER" id="PTHR34687:SF1">
    <property type="entry name" value="CHAPERONE PROTEIN DNAJ-LIKE PROTEIN"/>
    <property type="match status" value="1"/>
</dbReference>
<sequence>MTMMLREATSVSLASLVINIQVLLNPDGVYAVGGVMGVMYIARELFMQDAGEGDDSQACPTCRGTGEVECMCTRWSDGDVGCSSCNYSGRMVCNSCRGGGTGVPITQDLYVRADDRRPPPPPN</sequence>
<evidence type="ECO:0000313" key="1">
    <source>
        <dbReference type="EMBL" id="KAK3284760.1"/>
    </source>
</evidence>
<gene>
    <name evidence="1" type="ORF">CYMTET_7606</name>
</gene>
<accession>A0AAE0GV50</accession>
<reference evidence="1 2" key="1">
    <citation type="journal article" date="2015" name="Genome Biol. Evol.">
        <title>Comparative Genomics of a Bacterivorous Green Alga Reveals Evolutionary Causalities and Consequences of Phago-Mixotrophic Mode of Nutrition.</title>
        <authorList>
            <person name="Burns J.A."/>
            <person name="Paasch A."/>
            <person name="Narechania A."/>
            <person name="Kim E."/>
        </authorList>
    </citation>
    <scope>NUCLEOTIDE SEQUENCE [LARGE SCALE GENOMIC DNA]</scope>
    <source>
        <strain evidence="1 2">PLY_AMNH</strain>
    </source>
</reference>
<dbReference type="PANTHER" id="PTHR34687">
    <property type="entry name" value="CHAPERONE PROTEIN DNAJ-LIKE PROTEIN"/>
    <property type="match status" value="1"/>
</dbReference>
<proteinExistence type="predicted"/>
<dbReference type="EMBL" id="LGRX02002157">
    <property type="protein sequence ID" value="KAK3284760.1"/>
    <property type="molecule type" value="Genomic_DNA"/>
</dbReference>
<dbReference type="Proteomes" id="UP001190700">
    <property type="component" value="Unassembled WGS sequence"/>
</dbReference>
<keyword evidence="2" id="KW-1185">Reference proteome</keyword>
<dbReference type="AlphaFoldDB" id="A0AAE0GV50"/>